<keyword evidence="7 9" id="KW-1133">Transmembrane helix</keyword>
<dbReference type="InterPro" id="IPR036259">
    <property type="entry name" value="MFS_trans_sf"/>
</dbReference>
<dbReference type="PANTHER" id="PTHR12929:SF10">
    <property type="entry name" value="RIBOFLAVIN TRANSPORTER"/>
    <property type="match status" value="1"/>
</dbReference>
<feature type="transmembrane region" description="Helical" evidence="9">
    <location>
        <begin position="390"/>
        <end position="411"/>
    </location>
</feature>
<dbReference type="OrthoDB" id="9995836at2759"/>
<dbReference type="RefSeq" id="XP_066930972.1">
    <property type="nucleotide sequence ID" value="XM_067074871.1"/>
</dbReference>
<feature type="transmembrane region" description="Helical" evidence="9">
    <location>
        <begin position="251"/>
        <end position="273"/>
    </location>
</feature>
<dbReference type="Proteomes" id="UP000594262">
    <property type="component" value="Unplaced"/>
</dbReference>
<dbReference type="AlphaFoldDB" id="A0A7M5XFZ4"/>
<feature type="transmembrane region" description="Helical" evidence="9">
    <location>
        <begin position="120"/>
        <end position="137"/>
    </location>
</feature>
<comment type="function">
    <text evidence="9">Plasma membrane transporter mediating the uptake by cells of the water soluble vitamin B2/riboflavin that plays a key role in biochemical oxidation-reduction reactions of the carbohydrate, lipid, and amino acid metabolism.</text>
</comment>
<keyword evidence="5 9" id="KW-1003">Cell membrane</keyword>
<evidence type="ECO:0000256" key="6">
    <source>
        <dbReference type="ARBA" id="ARBA00022692"/>
    </source>
</evidence>
<organism evidence="10 11">
    <name type="scientific">Clytia hemisphaerica</name>
    <dbReference type="NCBI Taxonomy" id="252671"/>
    <lineage>
        <taxon>Eukaryota</taxon>
        <taxon>Metazoa</taxon>
        <taxon>Cnidaria</taxon>
        <taxon>Hydrozoa</taxon>
        <taxon>Hydroidolina</taxon>
        <taxon>Leptothecata</taxon>
        <taxon>Obeliida</taxon>
        <taxon>Clytiidae</taxon>
        <taxon>Clytia</taxon>
    </lineage>
</organism>
<dbReference type="GO" id="GO:0005886">
    <property type="term" value="C:plasma membrane"/>
    <property type="evidence" value="ECO:0007669"/>
    <property type="project" value="UniProtKB-SubCell"/>
</dbReference>
<evidence type="ECO:0000313" key="10">
    <source>
        <dbReference type="EnsemblMetazoa" id="CLYHEMP022293.1"/>
    </source>
</evidence>
<evidence type="ECO:0000313" key="11">
    <source>
        <dbReference type="Proteomes" id="UP000594262"/>
    </source>
</evidence>
<evidence type="ECO:0000256" key="9">
    <source>
        <dbReference type="RuleBase" id="RU368035"/>
    </source>
</evidence>
<accession>A0A7M5XFZ4</accession>
<protein>
    <recommendedName>
        <fullName evidence="9">Riboflavin transporter</fullName>
    </recommendedName>
</protein>
<keyword evidence="6 9" id="KW-0812">Transmembrane</keyword>
<dbReference type="SUPFAM" id="SSF103473">
    <property type="entry name" value="MFS general substrate transporter"/>
    <property type="match status" value="2"/>
</dbReference>
<feature type="transmembrane region" description="Helical" evidence="9">
    <location>
        <begin position="454"/>
        <end position="478"/>
    </location>
</feature>
<feature type="transmembrane region" description="Helical" evidence="9">
    <location>
        <begin position="79"/>
        <end position="100"/>
    </location>
</feature>
<dbReference type="GeneID" id="136818542"/>
<evidence type="ECO:0000256" key="7">
    <source>
        <dbReference type="ARBA" id="ARBA00022989"/>
    </source>
</evidence>
<evidence type="ECO:0000256" key="5">
    <source>
        <dbReference type="ARBA" id="ARBA00022475"/>
    </source>
</evidence>
<proteinExistence type="inferred from homology"/>
<comment type="subcellular location">
    <subcellularLocation>
        <location evidence="2 9">Cell membrane</location>
        <topology evidence="2 9">Multi-pass membrane protein</topology>
    </subcellularLocation>
</comment>
<comment type="catalytic activity">
    <reaction evidence="1 9">
        <text>riboflavin(in) = riboflavin(out)</text>
        <dbReference type="Rhea" id="RHEA:35015"/>
        <dbReference type="ChEBI" id="CHEBI:57986"/>
    </reaction>
</comment>
<evidence type="ECO:0000256" key="2">
    <source>
        <dbReference type="ARBA" id="ARBA00004651"/>
    </source>
</evidence>
<dbReference type="Pfam" id="PF06237">
    <property type="entry name" value="SLC52_ribofla_tr"/>
    <property type="match status" value="1"/>
</dbReference>
<comment type="similarity">
    <text evidence="3 9">Belongs to the riboflavin transporter family.</text>
</comment>
<name>A0A7M5XFZ4_9CNID</name>
<evidence type="ECO:0000256" key="3">
    <source>
        <dbReference type="ARBA" id="ARBA00006366"/>
    </source>
</evidence>
<feature type="transmembrane region" description="Helical" evidence="9">
    <location>
        <begin position="329"/>
        <end position="350"/>
    </location>
</feature>
<sequence length="496" mass="54847">MKTDQSNMEEIAMVNYGKEEEENSDMEEMSLLEKLQENLNAFKIIFLICLFGTGSWVEINGIWVELPLLVNQSPQSWSLPSYLTVVIQIANLGPILYFLLNKYCKKKNGDKLVTEIPANYVILSVGVISCFLLAFLWERTSLIGGTSYSSALIGLSFFLALVDCTSSLTFLPFMAYFPAKYMTAYYIGEGMSGFLPSIIALIQGIGGQSYTCNSHTNLKNITLISGNMVLRNVTESVPYYYYSEPRFSTRIFFICIGIMMLVSLASFVLLVRIKKGTQLRIQKTKENNYPLKNTGYTDDYDLAPIRHDEQTPPILEGDSIKIKISKKKLIYLLVLNAIINGLSNGVLPALQSYACLPYGNNIYHLTLVISAIANPVCCFLYFFISLKSTIGISIGVLVYIVSAGFTIGIAATSPCPILNDSKFGGILVLLVTVFGVGLVNYLKTAISTVLRNHGYRVLFWCGVSVQIGSFIGAVITFVSVNNVGLFTQAFPCQQCS</sequence>
<evidence type="ECO:0000256" key="1">
    <source>
        <dbReference type="ARBA" id="ARBA00000215"/>
    </source>
</evidence>
<evidence type="ECO:0000256" key="4">
    <source>
        <dbReference type="ARBA" id="ARBA00022448"/>
    </source>
</evidence>
<feature type="transmembrane region" description="Helical" evidence="9">
    <location>
        <begin position="184"/>
        <end position="205"/>
    </location>
</feature>
<feature type="transmembrane region" description="Helical" evidence="9">
    <location>
        <begin position="39"/>
        <end position="59"/>
    </location>
</feature>
<dbReference type="InterPro" id="IPR009357">
    <property type="entry name" value="Riboflavin_transptr"/>
</dbReference>
<dbReference type="GO" id="GO:0032217">
    <property type="term" value="F:riboflavin transmembrane transporter activity"/>
    <property type="evidence" value="ECO:0007669"/>
    <property type="project" value="UniProtKB-UniRule"/>
</dbReference>
<feature type="transmembrane region" description="Helical" evidence="9">
    <location>
        <begin position="362"/>
        <end position="383"/>
    </location>
</feature>
<feature type="transmembrane region" description="Helical" evidence="9">
    <location>
        <begin position="423"/>
        <end position="442"/>
    </location>
</feature>
<evidence type="ECO:0000256" key="8">
    <source>
        <dbReference type="ARBA" id="ARBA00023136"/>
    </source>
</evidence>
<keyword evidence="4 9" id="KW-0813">Transport</keyword>
<feature type="transmembrane region" description="Helical" evidence="9">
    <location>
        <begin position="157"/>
        <end position="177"/>
    </location>
</feature>
<reference evidence="10" key="1">
    <citation type="submission" date="2021-01" db="UniProtKB">
        <authorList>
            <consortium name="EnsemblMetazoa"/>
        </authorList>
    </citation>
    <scope>IDENTIFICATION</scope>
</reference>
<keyword evidence="11" id="KW-1185">Reference proteome</keyword>
<dbReference type="EnsemblMetazoa" id="CLYHEMT022293.1">
    <property type="protein sequence ID" value="CLYHEMP022293.1"/>
    <property type="gene ID" value="CLYHEMG022293"/>
</dbReference>
<keyword evidence="8 9" id="KW-0472">Membrane</keyword>
<dbReference type="PANTHER" id="PTHR12929">
    <property type="entry name" value="SOLUTE CARRIER FAMILY 52"/>
    <property type="match status" value="1"/>
</dbReference>